<evidence type="ECO:0000256" key="2">
    <source>
        <dbReference type="ARBA" id="ARBA00022448"/>
    </source>
</evidence>
<keyword evidence="3 5" id="KW-0874">Quinone</keyword>
<proteinExistence type="inferred from homology"/>
<reference evidence="8 9" key="1">
    <citation type="submission" date="2016-12" db="EMBL/GenBank/DDBJ databases">
        <title>Study of bacterial adaptation to deep sea.</title>
        <authorList>
            <person name="Song J."/>
            <person name="Yoshizawa S."/>
            <person name="Kogure K."/>
        </authorList>
    </citation>
    <scope>NUCLEOTIDE SEQUENCE [LARGE SCALE GENOMIC DNA]</scope>
    <source>
        <strain evidence="8 9">SAORIC-165</strain>
    </source>
</reference>
<evidence type="ECO:0000313" key="9">
    <source>
        <dbReference type="Proteomes" id="UP000239907"/>
    </source>
</evidence>
<evidence type="ECO:0000256" key="3">
    <source>
        <dbReference type="HAMAP-Rule" id="MF_01357"/>
    </source>
</evidence>
<gene>
    <name evidence="3" type="primary">nuoC</name>
    <name evidence="8" type="ORF">BSZ32_14760</name>
</gene>
<dbReference type="RefSeq" id="WP_105044132.1">
    <property type="nucleotide sequence ID" value="NZ_MQWA01000001.1"/>
</dbReference>
<keyword evidence="3 4" id="KW-0520">NAD</keyword>
<sequence length="187" mass="21204">MSPFVTKLESAFGEKILGKKEFRGEHTVLVELSALHDVMLHCKEQLGFDFLLDICSVDHESVHPRFEMVYELASVDDSQHLRVKAPVAEDEDVQSVVDIWKTADWHEREVYDMMGIKFTDHPNLKRILMWEGYPYHPLRKEFPLAGKPTEMPDVAFTGVAPMEGGPFVTSSTATDTVAREPRAKGES</sequence>
<dbReference type="InterPro" id="IPR001268">
    <property type="entry name" value="NADH_UbQ_OxRdtase_30kDa_su"/>
</dbReference>
<keyword evidence="3" id="KW-0472">Membrane</keyword>
<dbReference type="GO" id="GO:0048038">
    <property type="term" value="F:quinone binding"/>
    <property type="evidence" value="ECO:0007669"/>
    <property type="project" value="UniProtKB-KW"/>
</dbReference>
<dbReference type="AlphaFoldDB" id="A0A2S7U3M7"/>
<dbReference type="Pfam" id="PF00329">
    <property type="entry name" value="Complex1_30kDa"/>
    <property type="match status" value="1"/>
</dbReference>
<organism evidence="8 9">
    <name type="scientific">Rubritalea profundi</name>
    <dbReference type="NCBI Taxonomy" id="1658618"/>
    <lineage>
        <taxon>Bacteria</taxon>
        <taxon>Pseudomonadati</taxon>
        <taxon>Verrucomicrobiota</taxon>
        <taxon>Verrucomicrobiia</taxon>
        <taxon>Verrucomicrobiales</taxon>
        <taxon>Rubritaleaceae</taxon>
        <taxon>Rubritalea</taxon>
    </lineage>
</organism>
<comment type="subcellular location">
    <subcellularLocation>
        <location evidence="3">Cell membrane</location>
        <topology evidence="3">Peripheral membrane protein</topology>
        <orientation evidence="3">Cytoplasmic side</orientation>
    </subcellularLocation>
</comment>
<dbReference type="InterPro" id="IPR037232">
    <property type="entry name" value="NADH_quin_OxRdtase_su_C/D-like"/>
</dbReference>
<evidence type="ECO:0000256" key="6">
    <source>
        <dbReference type="SAM" id="MobiDB-lite"/>
    </source>
</evidence>
<feature type="region of interest" description="Disordered" evidence="6">
    <location>
        <begin position="165"/>
        <end position="187"/>
    </location>
</feature>
<dbReference type="Proteomes" id="UP000239907">
    <property type="component" value="Unassembled WGS sequence"/>
</dbReference>
<dbReference type="EC" id="7.1.1.-" evidence="3"/>
<dbReference type="GO" id="GO:0050136">
    <property type="term" value="F:NADH dehydrogenase (quinone) (non-electrogenic) activity"/>
    <property type="evidence" value="ECO:0007669"/>
    <property type="project" value="UniProtKB-UniRule"/>
</dbReference>
<accession>A0A2S7U3M7</accession>
<dbReference type="GO" id="GO:0005886">
    <property type="term" value="C:plasma membrane"/>
    <property type="evidence" value="ECO:0007669"/>
    <property type="project" value="UniProtKB-SubCell"/>
</dbReference>
<comment type="caution">
    <text evidence="8">The sequence shown here is derived from an EMBL/GenBank/DDBJ whole genome shotgun (WGS) entry which is preliminary data.</text>
</comment>
<dbReference type="GO" id="GO:0008137">
    <property type="term" value="F:NADH dehydrogenase (ubiquinone) activity"/>
    <property type="evidence" value="ECO:0007669"/>
    <property type="project" value="InterPro"/>
</dbReference>
<keyword evidence="2 3" id="KW-0813">Transport</keyword>
<comment type="function">
    <text evidence="3">NDH-1 shuttles electrons from NADH, via FMN and iron-sulfur (Fe-S) centers, to quinones in the respiratory chain. The immediate electron acceptor for the enzyme in this species is believed to be ubiquinone. Couples the redox reaction to proton translocation (for every two electrons transferred, four hydrogen ions are translocated across the cytoplasmic membrane), and thus conserves the redox energy in a proton gradient.</text>
</comment>
<dbReference type="NCBIfam" id="TIGR01961">
    <property type="entry name" value="NuoC_fam"/>
    <property type="match status" value="1"/>
</dbReference>
<dbReference type="EMBL" id="MQWA01000001">
    <property type="protein sequence ID" value="PQJ29625.1"/>
    <property type="molecule type" value="Genomic_DNA"/>
</dbReference>
<keyword evidence="9" id="KW-1185">Reference proteome</keyword>
<dbReference type="InterPro" id="IPR010218">
    <property type="entry name" value="NADH_DH_suC"/>
</dbReference>
<comment type="similarity">
    <text evidence="1 3 4">Belongs to the complex I 30 kDa subunit family.</text>
</comment>
<feature type="compositionally biased region" description="Basic and acidic residues" evidence="6">
    <location>
        <begin position="177"/>
        <end position="187"/>
    </location>
</feature>
<evidence type="ECO:0000256" key="4">
    <source>
        <dbReference type="RuleBase" id="RU003456"/>
    </source>
</evidence>
<dbReference type="PROSITE" id="PS00542">
    <property type="entry name" value="COMPLEX1_30K"/>
    <property type="match status" value="1"/>
</dbReference>
<dbReference type="PANTHER" id="PTHR10884">
    <property type="entry name" value="NADH DEHYDROGENASE UBIQUINONE IRON-SULFUR PROTEIN 3"/>
    <property type="match status" value="1"/>
</dbReference>
<dbReference type="OrthoDB" id="9803286at2"/>
<dbReference type="SUPFAM" id="SSF143243">
    <property type="entry name" value="Nqo5-like"/>
    <property type="match status" value="1"/>
</dbReference>
<comment type="catalytic activity">
    <reaction evidence="3 5">
        <text>a quinone + NADH + 5 H(+)(in) = a quinol + NAD(+) + 4 H(+)(out)</text>
        <dbReference type="Rhea" id="RHEA:57888"/>
        <dbReference type="ChEBI" id="CHEBI:15378"/>
        <dbReference type="ChEBI" id="CHEBI:24646"/>
        <dbReference type="ChEBI" id="CHEBI:57540"/>
        <dbReference type="ChEBI" id="CHEBI:57945"/>
        <dbReference type="ChEBI" id="CHEBI:132124"/>
    </reaction>
</comment>
<feature type="domain" description="NADH:ubiquinone oxidoreductase 30kDa subunit" evidence="7">
    <location>
        <begin position="30"/>
        <end position="147"/>
    </location>
</feature>
<comment type="subunit">
    <text evidence="3">NDH-1 is composed of 14 different subunits. Subunits NuoB, C, D, E, F, and G constitute the peripheral sector of the complex.</text>
</comment>
<evidence type="ECO:0000313" key="8">
    <source>
        <dbReference type="EMBL" id="PQJ29625.1"/>
    </source>
</evidence>
<dbReference type="Gene3D" id="3.30.460.80">
    <property type="entry name" value="NADH:ubiquinone oxidoreductase, 30kDa subunit"/>
    <property type="match status" value="1"/>
</dbReference>
<protein>
    <recommendedName>
        <fullName evidence="3">NADH-quinone oxidoreductase subunit C</fullName>
        <ecNumber evidence="3">7.1.1.-</ecNumber>
    </recommendedName>
    <alternativeName>
        <fullName evidence="3">NADH dehydrogenase I subunit C</fullName>
    </alternativeName>
    <alternativeName>
        <fullName evidence="3">NDH-1 subunit C</fullName>
    </alternativeName>
</protein>
<dbReference type="PANTHER" id="PTHR10884:SF14">
    <property type="entry name" value="NADH DEHYDROGENASE [UBIQUINONE] IRON-SULFUR PROTEIN 3, MITOCHONDRIAL"/>
    <property type="match status" value="1"/>
</dbReference>
<evidence type="ECO:0000259" key="7">
    <source>
        <dbReference type="Pfam" id="PF00329"/>
    </source>
</evidence>
<dbReference type="InterPro" id="IPR020396">
    <property type="entry name" value="NADH_UbQ_OxRdtase_CS"/>
</dbReference>
<keyword evidence="3 4" id="KW-1278">Translocase</keyword>
<dbReference type="HAMAP" id="MF_01357">
    <property type="entry name" value="NDH1_NuoC"/>
    <property type="match status" value="1"/>
</dbReference>
<keyword evidence="3" id="KW-1003">Cell membrane</keyword>
<evidence type="ECO:0000256" key="5">
    <source>
        <dbReference type="RuleBase" id="RU003582"/>
    </source>
</evidence>
<name>A0A2S7U3M7_9BACT</name>
<keyword evidence="3" id="KW-0830">Ubiquinone</keyword>
<evidence type="ECO:0000256" key="1">
    <source>
        <dbReference type="ARBA" id="ARBA00007569"/>
    </source>
</evidence>